<accession>A0A2G5CF35</accession>
<dbReference type="GO" id="GO:0016787">
    <property type="term" value="F:hydrolase activity"/>
    <property type="evidence" value="ECO:0007669"/>
    <property type="project" value="InterPro"/>
</dbReference>
<dbReference type="GO" id="GO:0005783">
    <property type="term" value="C:endoplasmic reticulum"/>
    <property type="evidence" value="ECO:0007669"/>
    <property type="project" value="TreeGrafter"/>
</dbReference>
<evidence type="ECO:0000256" key="2">
    <source>
        <dbReference type="ARBA" id="ARBA00022692"/>
    </source>
</evidence>
<dbReference type="FunCoup" id="A0A2G5CF35">
    <property type="interactions" value="2396"/>
</dbReference>
<evidence type="ECO:0000313" key="8">
    <source>
        <dbReference type="Proteomes" id="UP000230069"/>
    </source>
</evidence>
<dbReference type="OrthoDB" id="5977743at2759"/>
<dbReference type="Pfam" id="PF00149">
    <property type="entry name" value="Metallophos"/>
    <property type="match status" value="1"/>
</dbReference>
<evidence type="ECO:0000256" key="3">
    <source>
        <dbReference type="ARBA" id="ARBA00022989"/>
    </source>
</evidence>
<dbReference type="InterPro" id="IPR033308">
    <property type="entry name" value="PGAP5/Cdc1/Ted1"/>
</dbReference>
<dbReference type="STRING" id="218851.A0A2G5CF35"/>
<dbReference type="SUPFAM" id="SSF56300">
    <property type="entry name" value="Metallo-dependent phosphatases"/>
    <property type="match status" value="1"/>
</dbReference>
<dbReference type="InterPro" id="IPR029052">
    <property type="entry name" value="Metallo-depent_PP-like"/>
</dbReference>
<organism evidence="7 8">
    <name type="scientific">Aquilegia coerulea</name>
    <name type="common">Rocky mountain columbine</name>
    <dbReference type="NCBI Taxonomy" id="218851"/>
    <lineage>
        <taxon>Eukaryota</taxon>
        <taxon>Viridiplantae</taxon>
        <taxon>Streptophyta</taxon>
        <taxon>Embryophyta</taxon>
        <taxon>Tracheophyta</taxon>
        <taxon>Spermatophyta</taxon>
        <taxon>Magnoliopsida</taxon>
        <taxon>Ranunculales</taxon>
        <taxon>Ranunculaceae</taxon>
        <taxon>Thalictroideae</taxon>
        <taxon>Aquilegia</taxon>
    </lineage>
</organism>
<dbReference type="InterPro" id="IPR004843">
    <property type="entry name" value="Calcineurin-like_PHP"/>
</dbReference>
<reference evidence="7 8" key="1">
    <citation type="submission" date="2017-09" db="EMBL/GenBank/DDBJ databases">
        <title>WGS assembly of Aquilegia coerulea Goldsmith.</title>
        <authorList>
            <person name="Hodges S."/>
            <person name="Kramer E."/>
            <person name="Nordborg M."/>
            <person name="Tomkins J."/>
            <person name="Borevitz J."/>
            <person name="Derieg N."/>
            <person name="Yan J."/>
            <person name="Mihaltcheva S."/>
            <person name="Hayes R.D."/>
            <person name="Rokhsar D."/>
        </authorList>
    </citation>
    <scope>NUCLEOTIDE SEQUENCE [LARGE SCALE GENOMIC DNA]</scope>
    <source>
        <strain evidence="8">cv. Goldsmith</strain>
    </source>
</reference>
<keyword evidence="3 5" id="KW-1133">Transmembrane helix</keyword>
<dbReference type="Gene3D" id="3.60.21.10">
    <property type="match status" value="1"/>
</dbReference>
<feature type="transmembrane region" description="Helical" evidence="5">
    <location>
        <begin position="516"/>
        <end position="536"/>
    </location>
</feature>
<feature type="transmembrane region" description="Helical" evidence="5">
    <location>
        <begin position="367"/>
        <end position="385"/>
    </location>
</feature>
<dbReference type="PANTHER" id="PTHR13315:SF4">
    <property type="entry name" value="METALLOPHOSPHOESTERASE, ISOFORM E"/>
    <property type="match status" value="1"/>
</dbReference>
<evidence type="ECO:0000259" key="6">
    <source>
        <dbReference type="Pfam" id="PF00149"/>
    </source>
</evidence>
<dbReference type="AlphaFoldDB" id="A0A2G5CF35"/>
<proteinExistence type="predicted"/>
<evidence type="ECO:0000313" key="7">
    <source>
        <dbReference type="EMBL" id="PIA29894.1"/>
    </source>
</evidence>
<dbReference type="FunFam" id="3.60.21.10:FF:000050">
    <property type="entry name" value="Calcineurin-like metallo-phosphoesterase superfamily protein"/>
    <property type="match status" value="1"/>
</dbReference>
<evidence type="ECO:0000256" key="4">
    <source>
        <dbReference type="ARBA" id="ARBA00023136"/>
    </source>
</evidence>
<dbReference type="PANTHER" id="PTHR13315">
    <property type="entry name" value="METALLO PHOSPHOESTERASE RELATED"/>
    <property type="match status" value="1"/>
</dbReference>
<sequence length="542" mass="61727">MKMRSSSSKMTMFLCCIWILSVLYGEMISYWVPYLWTCSWPQLPSHSSKMVNATAYLGGTVKVAVLADPQLTDKTSHGLAPKSLGLEMIQFYTDLYMRRSFLASVLPFKPDLILFLGDYFDGGPHLSDKEWQESLSRFKHVFNMDHNGRSSGIPVYYISGNHDIGYGGLLSRYPKVISRYEKEFGPRNHRFTVGKVEFVAVDSQTLDGPKHGSWTSKSWNFVKNISTDGILSPRVLLTHIPLYRPDWTPCGLQRSSKIINQRLTRSRNDQEIMYQDYLTEETSGLLLDIIKPVLVLSGHDHDQCTVTHPTRDGLITEHTVGTLSWQQGNLYPSFMLLSASNHAFTNITNPEDVVSTQLCFLPMQTHIYIWYLSLFVFTILVLLLWPRAGLGCWNSQNDILGSVGRALSSMTSKVGTKEKDDDDPCEYEEIWDAEGSMHLVKKALQKPEIKHSNDSGSVGRSNVMVRPTAKKYVLQDLESSFELKMNTDMHLDDGGKILQKSEKIMRRSIILRIVRTLRLLIVIAAVNIPLYMMLLFKDWTEQ</sequence>
<gene>
    <name evidence="7" type="ORF">AQUCO_05800166v1</name>
</gene>
<dbReference type="EMBL" id="KZ305075">
    <property type="protein sequence ID" value="PIA29894.1"/>
    <property type="molecule type" value="Genomic_DNA"/>
</dbReference>
<dbReference type="InParanoid" id="A0A2G5CF35"/>
<dbReference type="Proteomes" id="UP000230069">
    <property type="component" value="Unassembled WGS sequence"/>
</dbReference>
<evidence type="ECO:0000256" key="5">
    <source>
        <dbReference type="SAM" id="Phobius"/>
    </source>
</evidence>
<evidence type="ECO:0000256" key="1">
    <source>
        <dbReference type="ARBA" id="ARBA00004141"/>
    </source>
</evidence>
<dbReference type="CDD" id="cd07384">
    <property type="entry name" value="MPP_Cdc1_like"/>
    <property type="match status" value="1"/>
</dbReference>
<keyword evidence="2 5" id="KW-0812">Transmembrane</keyword>
<comment type="subcellular location">
    <subcellularLocation>
        <location evidence="1">Membrane</location>
        <topology evidence="1">Multi-pass membrane protein</topology>
    </subcellularLocation>
</comment>
<dbReference type="GO" id="GO:0006506">
    <property type="term" value="P:GPI anchor biosynthetic process"/>
    <property type="evidence" value="ECO:0007669"/>
    <property type="project" value="InterPro"/>
</dbReference>
<keyword evidence="8" id="KW-1185">Reference proteome</keyword>
<feature type="domain" description="Calcineurin-like phosphoesterase" evidence="6">
    <location>
        <begin position="100"/>
        <end position="302"/>
    </location>
</feature>
<keyword evidence="4 5" id="KW-0472">Membrane</keyword>
<dbReference type="GO" id="GO:0016020">
    <property type="term" value="C:membrane"/>
    <property type="evidence" value="ECO:0007669"/>
    <property type="project" value="UniProtKB-SubCell"/>
</dbReference>
<name>A0A2G5CF35_AQUCA</name>
<protein>
    <recommendedName>
        <fullName evidence="6">Calcineurin-like phosphoesterase domain-containing protein</fullName>
    </recommendedName>
</protein>